<dbReference type="Gene3D" id="3.40.50.720">
    <property type="entry name" value="NAD(P)-binding Rossmann-like Domain"/>
    <property type="match status" value="1"/>
</dbReference>
<evidence type="ECO:0008006" key="4">
    <source>
        <dbReference type="Google" id="ProtNLM"/>
    </source>
</evidence>
<feature type="domain" description="C-methyltransferase" evidence="2">
    <location>
        <begin position="255"/>
        <end position="412"/>
    </location>
</feature>
<evidence type="ECO:0000259" key="2">
    <source>
        <dbReference type="Pfam" id="PF08484"/>
    </source>
</evidence>
<name>A0A382IAT0_9ZZZZ</name>
<sequence>MKLYKEVNVCRICGNQDLDIILEMEDMALTGVFPKNKGEKVPSGPMTLVKCRESPNNDFCGLVQLRETYDPNLMYGQNYGYRSGLNKSMVSHLNEKVKSILNQITLNQDDIVVDIGSNDSTLLQAYPTGKAVLVGFDPTGEKFREYYPSNITLVVDFFTSKTFRNIFKNKKAKIITSIAMFYDLDDPLAFVREIFDILSDDGVWIFEQSYLPSMLEADSFDTICHEHQEYYRLKEIDWMMKKVGFKIIDIQFNKINGGSFSVTVAKPTFPRPETPDLDIFLEEENKKGLSTNKPYDDFRDRIYEFKLKIRQLLDKLHKEKSLIIGYGASTKGNVLLQFAGITSRDIPWIGEVNEDKFGSYTPGTLIPIISEEKAREMNPDYFFVFPWHFKEFILNKEKSNKDRKVSLLFPLPSIEII</sequence>
<reference evidence="3" key="1">
    <citation type="submission" date="2018-05" db="EMBL/GenBank/DDBJ databases">
        <authorList>
            <person name="Lanie J.A."/>
            <person name="Ng W.-L."/>
            <person name="Kazmierczak K.M."/>
            <person name="Andrzejewski T.M."/>
            <person name="Davidsen T.M."/>
            <person name="Wayne K.J."/>
            <person name="Tettelin H."/>
            <person name="Glass J.I."/>
            <person name="Rusch D."/>
            <person name="Podicherti R."/>
            <person name="Tsui H.-C.T."/>
            <person name="Winkler M.E."/>
        </authorList>
    </citation>
    <scope>NUCLEOTIDE SEQUENCE</scope>
</reference>
<dbReference type="EMBL" id="UINC01066188">
    <property type="protein sequence ID" value="SVB96628.1"/>
    <property type="molecule type" value="Genomic_DNA"/>
</dbReference>
<gene>
    <name evidence="3" type="ORF">METZ01_LOCUS249482</name>
</gene>
<dbReference type="Gene3D" id="3.40.50.150">
    <property type="entry name" value="Vaccinia Virus protein VP39"/>
    <property type="match status" value="1"/>
</dbReference>
<protein>
    <recommendedName>
        <fullName evidence="4">C-methyltransferase domain-containing protein</fullName>
    </recommendedName>
</protein>
<dbReference type="InterPro" id="IPR029063">
    <property type="entry name" value="SAM-dependent_MTases_sf"/>
</dbReference>
<dbReference type="SUPFAM" id="SSF53335">
    <property type="entry name" value="S-adenosyl-L-methionine-dependent methyltransferases"/>
    <property type="match status" value="1"/>
</dbReference>
<organism evidence="3">
    <name type="scientific">marine metagenome</name>
    <dbReference type="NCBI Taxonomy" id="408172"/>
    <lineage>
        <taxon>unclassified sequences</taxon>
        <taxon>metagenomes</taxon>
        <taxon>ecological metagenomes</taxon>
    </lineage>
</organism>
<accession>A0A382IAT0</accession>
<evidence type="ECO:0000313" key="3">
    <source>
        <dbReference type="EMBL" id="SVB96628.1"/>
    </source>
</evidence>
<dbReference type="Pfam" id="PF08421">
    <property type="entry name" value="Methyltransf_13"/>
    <property type="match status" value="1"/>
</dbReference>
<dbReference type="Pfam" id="PF08484">
    <property type="entry name" value="Methyltransf_14"/>
    <property type="match status" value="1"/>
</dbReference>
<proteinExistence type="predicted"/>
<dbReference type="AlphaFoldDB" id="A0A382IAT0"/>
<dbReference type="InterPro" id="IPR038576">
    <property type="entry name" value="Methyltransf_Zn-bd_dom_put_sf"/>
</dbReference>
<dbReference type="Gene3D" id="6.20.50.110">
    <property type="entry name" value="Methyltransferase, zinc-binding domain"/>
    <property type="match status" value="1"/>
</dbReference>
<dbReference type="Pfam" id="PF13489">
    <property type="entry name" value="Methyltransf_23"/>
    <property type="match status" value="1"/>
</dbReference>
<evidence type="ECO:0000259" key="1">
    <source>
        <dbReference type="Pfam" id="PF08421"/>
    </source>
</evidence>
<feature type="domain" description="Methyltransferase putative zinc binding" evidence="1">
    <location>
        <begin position="10"/>
        <end position="75"/>
    </location>
</feature>
<dbReference type="InterPro" id="IPR013691">
    <property type="entry name" value="MeTrfase_14"/>
</dbReference>
<dbReference type="InterPro" id="IPR013630">
    <property type="entry name" value="Methyltransf_Zn-bd_dom_put"/>
</dbReference>